<dbReference type="CDD" id="cd03230">
    <property type="entry name" value="ABC_DR_subfamily_A"/>
    <property type="match status" value="1"/>
</dbReference>
<dbReference type="InterPro" id="IPR027417">
    <property type="entry name" value="P-loop_NTPase"/>
</dbReference>
<keyword evidence="2" id="KW-0813">Transport</keyword>
<feature type="domain" description="ABC transporter" evidence="8">
    <location>
        <begin position="5"/>
        <end position="229"/>
    </location>
</feature>
<evidence type="ECO:0000256" key="7">
    <source>
        <dbReference type="ARBA" id="ARBA00023136"/>
    </source>
</evidence>
<dbReference type="SUPFAM" id="SSF52540">
    <property type="entry name" value="P-loop containing nucleoside triphosphate hydrolases"/>
    <property type="match status" value="1"/>
</dbReference>
<keyword evidence="7" id="KW-0472">Membrane</keyword>
<dbReference type="PANTHER" id="PTHR42711">
    <property type="entry name" value="ABC TRANSPORTER ATP-BINDING PROTEIN"/>
    <property type="match status" value="1"/>
</dbReference>
<proteinExistence type="predicted"/>
<dbReference type="STRING" id="1776384.GCA_900086585_03799"/>
<dbReference type="InterPro" id="IPR050763">
    <property type="entry name" value="ABC_transporter_ATP-binding"/>
</dbReference>
<sequence>METIIKISNLSKRFNETVALDNCSFTIEKGEVFGYLGPSGAGKTTTIKLLSGQLHSDHGEIEVLGKSPFDDTIKGKIGIMSDNSGLYEKATVYENLKLFAEIYRLPAERIDQVLHDVDLYEAKKKLVENLSKGMKQRLIFARTILHAPELLFLDEPTANLDPSTAEEVRDLIRKMKENGTTVFLTTHNMEEADEMCDRIALLNEGHIIECGSPYELKLKYAKKQVQVTTNLGKKSLALDKTALIDHLQRCEDIIMIHSIEPSLKEVFLTLTEEGR</sequence>
<dbReference type="InterPro" id="IPR003593">
    <property type="entry name" value="AAA+_ATPase"/>
</dbReference>
<evidence type="ECO:0000256" key="6">
    <source>
        <dbReference type="ARBA" id="ARBA00022967"/>
    </source>
</evidence>
<comment type="subcellular location">
    <subcellularLocation>
        <location evidence="1">Cell membrane</location>
    </subcellularLocation>
</comment>
<gene>
    <name evidence="9" type="ORF">DW099_07305</name>
</gene>
<keyword evidence="6" id="KW-1278">Translocase</keyword>
<evidence type="ECO:0000256" key="5">
    <source>
        <dbReference type="ARBA" id="ARBA00022840"/>
    </source>
</evidence>
<dbReference type="PROSITE" id="PS50893">
    <property type="entry name" value="ABC_TRANSPORTER_2"/>
    <property type="match status" value="1"/>
</dbReference>
<keyword evidence="5 9" id="KW-0067">ATP-binding</keyword>
<evidence type="ECO:0000313" key="10">
    <source>
        <dbReference type="Proteomes" id="UP000284841"/>
    </source>
</evidence>
<evidence type="ECO:0000256" key="3">
    <source>
        <dbReference type="ARBA" id="ARBA00022475"/>
    </source>
</evidence>
<dbReference type="InterPro" id="IPR017871">
    <property type="entry name" value="ABC_transporter-like_CS"/>
</dbReference>
<protein>
    <submittedName>
        <fullName evidence="9">ABC transporter ATP-binding protein</fullName>
    </submittedName>
</protein>
<evidence type="ECO:0000256" key="1">
    <source>
        <dbReference type="ARBA" id="ARBA00004236"/>
    </source>
</evidence>
<dbReference type="OrthoDB" id="9804819at2"/>
<dbReference type="RefSeq" id="WP_118334806.1">
    <property type="nucleotide sequence ID" value="NZ_AP025567.1"/>
</dbReference>
<dbReference type="FunFam" id="3.40.50.300:FF:000589">
    <property type="entry name" value="ABC transporter, ATP-binding subunit"/>
    <property type="match status" value="1"/>
</dbReference>
<dbReference type="InterPro" id="IPR003439">
    <property type="entry name" value="ABC_transporter-like_ATP-bd"/>
</dbReference>
<keyword evidence="4" id="KW-0547">Nucleotide-binding</keyword>
<accession>A0A415E3Q6</accession>
<organism evidence="9 10">
    <name type="scientific">Emergencia timonensis</name>
    <dbReference type="NCBI Taxonomy" id="1776384"/>
    <lineage>
        <taxon>Bacteria</taxon>
        <taxon>Bacillati</taxon>
        <taxon>Bacillota</taxon>
        <taxon>Clostridia</taxon>
        <taxon>Peptostreptococcales</taxon>
        <taxon>Anaerovoracaceae</taxon>
        <taxon>Emergencia</taxon>
    </lineage>
</organism>
<dbReference type="GO" id="GO:0005524">
    <property type="term" value="F:ATP binding"/>
    <property type="evidence" value="ECO:0007669"/>
    <property type="project" value="UniProtKB-KW"/>
</dbReference>
<evidence type="ECO:0000256" key="4">
    <source>
        <dbReference type="ARBA" id="ARBA00022741"/>
    </source>
</evidence>
<dbReference type="GO" id="GO:0016887">
    <property type="term" value="F:ATP hydrolysis activity"/>
    <property type="evidence" value="ECO:0007669"/>
    <property type="project" value="InterPro"/>
</dbReference>
<dbReference type="GO" id="GO:0005886">
    <property type="term" value="C:plasma membrane"/>
    <property type="evidence" value="ECO:0007669"/>
    <property type="project" value="UniProtKB-SubCell"/>
</dbReference>
<keyword evidence="3" id="KW-1003">Cell membrane</keyword>
<dbReference type="SMART" id="SM00382">
    <property type="entry name" value="AAA"/>
    <property type="match status" value="1"/>
</dbReference>
<dbReference type="Gene3D" id="3.40.50.300">
    <property type="entry name" value="P-loop containing nucleotide triphosphate hydrolases"/>
    <property type="match status" value="1"/>
</dbReference>
<dbReference type="Pfam" id="PF00005">
    <property type="entry name" value="ABC_tran"/>
    <property type="match status" value="1"/>
</dbReference>
<reference evidence="9 10" key="1">
    <citation type="submission" date="2018-08" db="EMBL/GenBank/DDBJ databases">
        <title>A genome reference for cultivated species of the human gut microbiota.</title>
        <authorList>
            <person name="Zou Y."/>
            <person name="Xue W."/>
            <person name="Luo G."/>
        </authorList>
    </citation>
    <scope>NUCLEOTIDE SEQUENCE [LARGE SCALE GENOMIC DNA]</scope>
    <source>
        <strain evidence="9 10">AM07-24</strain>
    </source>
</reference>
<evidence type="ECO:0000313" key="9">
    <source>
        <dbReference type="EMBL" id="RHJ88214.1"/>
    </source>
</evidence>
<dbReference type="PROSITE" id="PS00211">
    <property type="entry name" value="ABC_TRANSPORTER_1"/>
    <property type="match status" value="1"/>
</dbReference>
<keyword evidence="10" id="KW-1185">Reference proteome</keyword>
<name>A0A415E3Q6_9FIRM</name>
<dbReference type="Proteomes" id="UP000284841">
    <property type="component" value="Unassembled WGS sequence"/>
</dbReference>
<evidence type="ECO:0000256" key="2">
    <source>
        <dbReference type="ARBA" id="ARBA00022448"/>
    </source>
</evidence>
<dbReference type="EMBL" id="QRMS01000002">
    <property type="protein sequence ID" value="RHJ88214.1"/>
    <property type="molecule type" value="Genomic_DNA"/>
</dbReference>
<comment type="caution">
    <text evidence="9">The sequence shown here is derived from an EMBL/GenBank/DDBJ whole genome shotgun (WGS) entry which is preliminary data.</text>
</comment>
<dbReference type="AlphaFoldDB" id="A0A415E3Q6"/>
<dbReference type="PANTHER" id="PTHR42711:SF13">
    <property type="entry name" value="ABC TRANSPORTER, ATP-BINDING PROTEIN"/>
    <property type="match status" value="1"/>
</dbReference>
<evidence type="ECO:0000259" key="8">
    <source>
        <dbReference type="PROSITE" id="PS50893"/>
    </source>
</evidence>